<sequence>MNFVEEIKNHAFAKYSAPFWQCYLYLYLVFLIPLCFNLIAAINVLQYIHVMLDSSII</sequence>
<gene>
    <name evidence="2" type="ordered locus">XF_1541</name>
</gene>
<organism evidence="2 3">
    <name type="scientific">Xylella fastidiosa (strain 9a5c)</name>
    <dbReference type="NCBI Taxonomy" id="160492"/>
    <lineage>
        <taxon>Bacteria</taxon>
        <taxon>Pseudomonadati</taxon>
        <taxon>Pseudomonadota</taxon>
        <taxon>Gammaproteobacteria</taxon>
        <taxon>Lysobacterales</taxon>
        <taxon>Lysobacteraceae</taxon>
        <taxon>Xylella</taxon>
    </lineage>
</organism>
<evidence type="ECO:0000256" key="1">
    <source>
        <dbReference type="SAM" id="Phobius"/>
    </source>
</evidence>
<accession>Q9PD38</accession>
<dbReference type="HOGENOM" id="CLU_2995764_0_0_6"/>
<proteinExistence type="predicted"/>
<evidence type="ECO:0000313" key="2">
    <source>
        <dbReference type="EMBL" id="AAF84350.1"/>
    </source>
</evidence>
<dbReference type="AlphaFoldDB" id="Q9PD38"/>
<keyword evidence="1" id="KW-0472">Membrane</keyword>
<evidence type="ECO:0000313" key="3">
    <source>
        <dbReference type="Proteomes" id="UP000000812"/>
    </source>
</evidence>
<dbReference type="EMBL" id="AE003849">
    <property type="protein sequence ID" value="AAF84350.1"/>
    <property type="molecule type" value="Genomic_DNA"/>
</dbReference>
<keyword evidence="1" id="KW-0812">Transmembrane</keyword>
<keyword evidence="1" id="KW-1133">Transmembrane helix</keyword>
<dbReference type="Proteomes" id="UP000000812">
    <property type="component" value="Chromosome"/>
</dbReference>
<protein>
    <submittedName>
        <fullName evidence="2">Uncharacterized protein</fullName>
    </submittedName>
</protein>
<name>Q9PD38_XYLFA</name>
<reference evidence="2 3" key="1">
    <citation type="journal article" date="2000" name="Nature">
        <title>The genome sequence of the plant pathogen Xylella fastidiosa.</title>
        <authorList>
            <person name="Simpson A.J."/>
            <person name="Reinach F.C."/>
            <person name="Arruda P."/>
            <person name="Abreu F.A."/>
            <person name="Acencio M."/>
            <person name="Alvarenga R."/>
            <person name="Alves L.M."/>
            <person name="Araya J.E."/>
            <person name="Baia G.S."/>
            <person name="Baptista C.S."/>
            <person name="Barros M.H."/>
            <person name="Bonaccorsi E.D."/>
            <person name="Bordin S."/>
            <person name="Bove J.M."/>
            <person name="Briones M.R."/>
            <person name="Bueno M.R."/>
            <person name="Camargo A.A."/>
            <person name="Camargo L.E."/>
            <person name="Carraro D.M."/>
            <person name="Carrer H."/>
            <person name="Colauto N.B."/>
            <person name="Colombo C."/>
            <person name="Costa F.F."/>
            <person name="Costa M.C."/>
            <person name="Costa-Neto C.M."/>
            <person name="Coutinho L.L."/>
            <person name="Cristofani M."/>
            <person name="Dias-Neto E."/>
            <person name="Docena C."/>
            <person name="El-Dorry H."/>
            <person name="Facincani A.P."/>
            <person name="Ferreira A.J."/>
            <person name="Ferreira V.C."/>
            <person name="Ferro J.A."/>
            <person name="Fraga J.S."/>
            <person name="Franca S.C."/>
            <person name="Franco M.C."/>
            <person name="Frohme M."/>
            <person name="Furlan L.R."/>
            <person name="Garnier M."/>
            <person name="Goldman G.H."/>
            <person name="Goldman M.H."/>
            <person name="Gomes S.L."/>
            <person name="Gruber A."/>
            <person name="Ho P.L."/>
            <person name="Hoheisel J.D."/>
            <person name="Junqueira M.L."/>
            <person name="Kemper E.L."/>
            <person name="Kitajima J.P."/>
            <person name="Krieger J.E."/>
            <person name="Kuramae E.E."/>
            <person name="Laigret F."/>
            <person name="Lambais M.R."/>
            <person name="Leite L.C."/>
            <person name="Lemos E.G."/>
            <person name="Lemos M.V."/>
            <person name="Lopes S.A."/>
            <person name="Lopes C.R."/>
            <person name="Machado J.A."/>
            <person name="Machado M.A."/>
            <person name="Madeira A.M."/>
            <person name="Madeira H.M."/>
            <person name="Marino C.L."/>
            <person name="Marques M.V."/>
            <person name="Martins E.A."/>
            <person name="Martins E.M."/>
            <person name="Matsukuma A.Y."/>
            <person name="Menck C.F."/>
            <person name="Miracca E.C."/>
            <person name="Miyaki C.Y."/>
            <person name="Monteriro-Vitorello C.B."/>
            <person name="Moon D.H."/>
            <person name="Nagai M.A."/>
            <person name="Nascimento A.L."/>
            <person name="Netto L.E."/>
            <person name="Nhani A.Jr."/>
            <person name="Nobrega F.G."/>
            <person name="Nunes L.R."/>
            <person name="Oliveira M.A."/>
            <person name="de Oliveira M.C."/>
            <person name="de Oliveira R.C."/>
            <person name="Palmieri D.A."/>
            <person name="Paris A."/>
            <person name="Peixoto B.R."/>
            <person name="Pereira G.A."/>
            <person name="Pereira H.A.Jr."/>
            <person name="Pesquero J.B."/>
            <person name="Quaggio R.B."/>
            <person name="Roberto P.G."/>
            <person name="Rodrigues V."/>
            <person name="de M Rosa A.J."/>
            <person name="de Rosa V.E.Jr."/>
            <person name="de Sa R.G."/>
            <person name="Santelli R.V."/>
            <person name="Sawasaki H.E."/>
            <person name="da Silva A.C."/>
            <person name="da Silva A.M."/>
            <person name="da Silva F.R."/>
            <person name="da Silva W.A.Jr."/>
            <person name="da Silveira J.F."/>
            <person name="Silvestri M.L."/>
            <person name="Siqueira W.J."/>
            <person name="de Souza A.A."/>
            <person name="de Souza A.P."/>
            <person name="Terenzi M.F."/>
            <person name="Truffi D."/>
            <person name="Tsai S.M."/>
            <person name="Tsuhako M.H."/>
            <person name="Vallada H."/>
            <person name="Van Sluys M.A."/>
            <person name="Verjovski-Almeida S."/>
            <person name="Vettore A.L."/>
            <person name="Zago M.A."/>
            <person name="Zatz M."/>
            <person name="Meidanis J."/>
            <person name="Setubal J.C."/>
        </authorList>
    </citation>
    <scope>NUCLEOTIDE SEQUENCE [LARGE SCALE GENOMIC DNA]</scope>
    <source>
        <strain evidence="2 3">9a5c</strain>
    </source>
</reference>
<dbReference type="PIR" id="E82667">
    <property type="entry name" value="E82667"/>
</dbReference>
<dbReference type="KEGG" id="xfa:XF_1541"/>
<feature type="transmembrane region" description="Helical" evidence="1">
    <location>
        <begin position="24"/>
        <end position="45"/>
    </location>
</feature>
<dbReference type="STRING" id="160492.XF_1541"/>